<sequence length="234" mass="26631">MFFCTQLINYRYVRILQFYSLKTYMQDIIETLNWRYATKKFDPTKKLSTEQLDTIMEAMRLAPSSFGIQPWKFYLVETPAIREEMKAASWGQAQVTDASHFVVVSSRIGLQESDVDRFVDDIKKTRKQSSEDVAQYRDMMIGSVTGMSATDRDSWCARQSYIALGFGLSAAAQMGVDACPMEGFDPAKINDILGIEADGYTARAYMALGFRSPDDAYATEAKVRFPKESVWKRV</sequence>
<comment type="similarity">
    <text evidence="2">Belongs to the nitroreductase family.</text>
</comment>
<dbReference type="PANTHER" id="PTHR43673:SF2">
    <property type="entry name" value="NITROREDUCTASE"/>
    <property type="match status" value="1"/>
</dbReference>
<feature type="domain" description="Nitroreductase" evidence="7">
    <location>
        <begin position="33"/>
        <end position="209"/>
    </location>
</feature>
<proteinExistence type="inferred from homology"/>
<dbReference type="InterPro" id="IPR000415">
    <property type="entry name" value="Nitroreductase-like"/>
</dbReference>
<keyword evidence="3" id="KW-0285">Flavoprotein</keyword>
<comment type="cofactor">
    <cofactor evidence="1">
        <name>FMN</name>
        <dbReference type="ChEBI" id="CHEBI:58210"/>
    </cofactor>
</comment>
<dbReference type="Proteomes" id="UP000229362">
    <property type="component" value="Unassembled WGS sequence"/>
</dbReference>
<protein>
    <submittedName>
        <fullName evidence="8">NAD(P)H-dependent oxidoreductase</fullName>
    </submittedName>
</protein>
<dbReference type="SUPFAM" id="SSF55469">
    <property type="entry name" value="FMN-dependent nitroreductase-like"/>
    <property type="match status" value="1"/>
</dbReference>
<evidence type="ECO:0000256" key="2">
    <source>
        <dbReference type="ARBA" id="ARBA00007118"/>
    </source>
</evidence>
<evidence type="ECO:0000259" key="7">
    <source>
        <dbReference type="Pfam" id="PF00881"/>
    </source>
</evidence>
<comment type="caution">
    <text evidence="8">The sequence shown here is derived from an EMBL/GenBank/DDBJ whole genome shotgun (WGS) entry which is preliminary data.</text>
</comment>
<evidence type="ECO:0000256" key="3">
    <source>
        <dbReference type="ARBA" id="ARBA00022630"/>
    </source>
</evidence>
<evidence type="ECO:0000313" key="8">
    <source>
        <dbReference type="EMBL" id="PIT86747.1"/>
    </source>
</evidence>
<dbReference type="CDD" id="cd02149">
    <property type="entry name" value="NfsB-like"/>
    <property type="match status" value="1"/>
</dbReference>
<dbReference type="PANTHER" id="PTHR43673">
    <property type="entry name" value="NAD(P)H NITROREDUCTASE YDGI-RELATED"/>
    <property type="match status" value="1"/>
</dbReference>
<accession>A0A2M6W1Q6</accession>
<dbReference type="InterPro" id="IPR033878">
    <property type="entry name" value="NfsB-like"/>
</dbReference>
<keyword evidence="5" id="KW-0521">NADP</keyword>
<keyword evidence="6" id="KW-0560">Oxidoreductase</keyword>
<dbReference type="InterPro" id="IPR029479">
    <property type="entry name" value="Nitroreductase"/>
</dbReference>
<dbReference type="EMBL" id="PFBZ01000060">
    <property type="protein sequence ID" value="PIT86747.1"/>
    <property type="molecule type" value="Genomic_DNA"/>
</dbReference>
<reference evidence="9" key="1">
    <citation type="submission" date="2017-09" db="EMBL/GenBank/DDBJ databases">
        <title>Depth-based differentiation of microbial function through sediment-hosted aquifers and enrichment of novel symbionts in the deep terrestrial subsurface.</title>
        <authorList>
            <person name="Probst A.J."/>
            <person name="Ladd B."/>
            <person name="Jarett J.K."/>
            <person name="Geller-Mcgrath D.E."/>
            <person name="Sieber C.M.K."/>
            <person name="Emerson J.B."/>
            <person name="Anantharaman K."/>
            <person name="Thomas B.C."/>
            <person name="Malmstrom R."/>
            <person name="Stieglmeier M."/>
            <person name="Klingl A."/>
            <person name="Woyke T."/>
            <person name="Ryan C.M."/>
            <person name="Banfield J.F."/>
        </authorList>
    </citation>
    <scope>NUCLEOTIDE SEQUENCE [LARGE SCALE GENOMIC DNA]</scope>
</reference>
<evidence type="ECO:0000256" key="6">
    <source>
        <dbReference type="ARBA" id="ARBA00023002"/>
    </source>
</evidence>
<gene>
    <name evidence="8" type="ORF">COU33_01455</name>
</gene>
<organism evidence="8 9">
    <name type="scientific">Candidatus Magasanikbacteria bacterium CG10_big_fil_rev_8_21_14_0_10_43_6</name>
    <dbReference type="NCBI Taxonomy" id="1974650"/>
    <lineage>
        <taxon>Bacteria</taxon>
        <taxon>Candidatus Magasanikiibacteriota</taxon>
    </lineage>
</organism>
<dbReference type="GO" id="GO:0016491">
    <property type="term" value="F:oxidoreductase activity"/>
    <property type="evidence" value="ECO:0007669"/>
    <property type="project" value="UniProtKB-KW"/>
</dbReference>
<evidence type="ECO:0000313" key="9">
    <source>
        <dbReference type="Proteomes" id="UP000229362"/>
    </source>
</evidence>
<keyword evidence="4" id="KW-0288">FMN</keyword>
<name>A0A2M6W1Q6_9BACT</name>
<evidence type="ECO:0000256" key="4">
    <source>
        <dbReference type="ARBA" id="ARBA00022643"/>
    </source>
</evidence>
<dbReference type="AlphaFoldDB" id="A0A2M6W1Q6"/>
<dbReference type="Gene3D" id="3.40.109.10">
    <property type="entry name" value="NADH Oxidase"/>
    <property type="match status" value="1"/>
</dbReference>
<dbReference type="Pfam" id="PF00881">
    <property type="entry name" value="Nitroreductase"/>
    <property type="match status" value="1"/>
</dbReference>
<evidence type="ECO:0000256" key="1">
    <source>
        <dbReference type="ARBA" id="ARBA00001917"/>
    </source>
</evidence>
<evidence type="ECO:0000256" key="5">
    <source>
        <dbReference type="ARBA" id="ARBA00022857"/>
    </source>
</evidence>